<evidence type="ECO:0000256" key="2">
    <source>
        <dbReference type="ARBA" id="ARBA00023125"/>
    </source>
</evidence>
<sequence>MTVEMDRASGYTSVVERGVMELAKACSALGNAERVRIISYLLARRGSHCGQIAGALGMSSSAFSYHLRLLEEAGLVKRNRNGRLHCLSLTPALEDLLSVGVRRTLAKEGTRWTRKSNAR</sequence>
<dbReference type="CDD" id="cd00090">
    <property type="entry name" value="HTH_ARSR"/>
    <property type="match status" value="1"/>
</dbReference>
<keyword evidence="3" id="KW-0804">Transcription</keyword>
<proteinExistence type="predicted"/>
<keyword evidence="1" id="KW-0805">Transcription regulation</keyword>
<evidence type="ECO:0000313" key="5">
    <source>
        <dbReference type="EMBL" id="QAA76266.1"/>
    </source>
</evidence>
<organism evidence="5 6">
    <name type="scientific">Bipolaricaulis sibiricus</name>
    <dbReference type="NCBI Taxonomy" id="2501609"/>
    <lineage>
        <taxon>Bacteria</taxon>
        <taxon>Candidatus Bipolaricaulota</taxon>
        <taxon>Candidatus Bipolaricaulia</taxon>
        <taxon>Candidatus Bipolaricaulales</taxon>
        <taxon>Candidatus Bipolaricaulaceae</taxon>
        <taxon>Candidatus Bipolaricaulis</taxon>
    </lineage>
</organism>
<evidence type="ECO:0000313" key="6">
    <source>
        <dbReference type="Proteomes" id="UP000287233"/>
    </source>
</evidence>
<dbReference type="Proteomes" id="UP000287233">
    <property type="component" value="Chromosome"/>
</dbReference>
<dbReference type="InterPro" id="IPR051081">
    <property type="entry name" value="HTH_MetalResp_TranReg"/>
</dbReference>
<reference evidence="6" key="1">
    <citation type="submission" date="2018-12" db="EMBL/GenBank/DDBJ databases">
        <title>Complete genome sequence of an uncultured bacterium of the candidate phylum Bipolaricaulota.</title>
        <authorList>
            <person name="Kadnikov V.V."/>
            <person name="Mardanov A.V."/>
            <person name="Beletsky A.V."/>
            <person name="Frank Y.A."/>
            <person name="Karnachuk O.V."/>
            <person name="Ravin N.V."/>
        </authorList>
    </citation>
    <scope>NUCLEOTIDE SEQUENCE [LARGE SCALE GENOMIC DNA]</scope>
</reference>
<dbReference type="SMART" id="SM00418">
    <property type="entry name" value="HTH_ARSR"/>
    <property type="match status" value="1"/>
</dbReference>
<gene>
    <name evidence="5" type="ORF">BIP78_0500</name>
</gene>
<dbReference type="GO" id="GO:0003677">
    <property type="term" value="F:DNA binding"/>
    <property type="evidence" value="ECO:0007669"/>
    <property type="project" value="UniProtKB-KW"/>
</dbReference>
<dbReference type="KEGG" id="bih:BIP78_0500"/>
<dbReference type="PRINTS" id="PR00778">
    <property type="entry name" value="HTHARSR"/>
</dbReference>
<dbReference type="AlphaFoldDB" id="A0A410FTB4"/>
<protein>
    <recommendedName>
        <fullName evidence="4">HTH arsR-type domain-containing protein</fullName>
    </recommendedName>
</protein>
<evidence type="ECO:0000259" key="4">
    <source>
        <dbReference type="PROSITE" id="PS50987"/>
    </source>
</evidence>
<name>A0A410FTB4_BIPS1</name>
<dbReference type="SUPFAM" id="SSF46785">
    <property type="entry name" value="Winged helix' DNA-binding domain"/>
    <property type="match status" value="1"/>
</dbReference>
<feature type="domain" description="HTH arsR-type" evidence="4">
    <location>
        <begin position="14"/>
        <end position="108"/>
    </location>
</feature>
<dbReference type="PROSITE" id="PS50987">
    <property type="entry name" value="HTH_ARSR_2"/>
    <property type="match status" value="1"/>
</dbReference>
<accession>A0A410FTB4</accession>
<dbReference type="NCBIfam" id="NF033788">
    <property type="entry name" value="HTH_metalloreg"/>
    <property type="match status" value="1"/>
</dbReference>
<dbReference type="PANTHER" id="PTHR33154">
    <property type="entry name" value="TRANSCRIPTIONAL REGULATOR, ARSR FAMILY"/>
    <property type="match status" value="1"/>
</dbReference>
<dbReference type="InterPro" id="IPR036388">
    <property type="entry name" value="WH-like_DNA-bd_sf"/>
</dbReference>
<dbReference type="Pfam" id="PF12840">
    <property type="entry name" value="HTH_20"/>
    <property type="match status" value="1"/>
</dbReference>
<keyword evidence="2" id="KW-0238">DNA-binding</keyword>
<dbReference type="EMBL" id="CP034928">
    <property type="protein sequence ID" value="QAA76266.1"/>
    <property type="molecule type" value="Genomic_DNA"/>
</dbReference>
<evidence type="ECO:0000256" key="1">
    <source>
        <dbReference type="ARBA" id="ARBA00023015"/>
    </source>
</evidence>
<dbReference type="PANTHER" id="PTHR33154:SF15">
    <property type="entry name" value="REGULATORY PROTEIN ARSR"/>
    <property type="match status" value="1"/>
</dbReference>
<evidence type="ECO:0000256" key="3">
    <source>
        <dbReference type="ARBA" id="ARBA00023163"/>
    </source>
</evidence>
<dbReference type="InterPro" id="IPR011991">
    <property type="entry name" value="ArsR-like_HTH"/>
</dbReference>
<dbReference type="InterPro" id="IPR036390">
    <property type="entry name" value="WH_DNA-bd_sf"/>
</dbReference>
<dbReference type="GO" id="GO:0003700">
    <property type="term" value="F:DNA-binding transcription factor activity"/>
    <property type="evidence" value="ECO:0007669"/>
    <property type="project" value="InterPro"/>
</dbReference>
<dbReference type="InterPro" id="IPR001845">
    <property type="entry name" value="HTH_ArsR_DNA-bd_dom"/>
</dbReference>
<dbReference type="Gene3D" id="1.10.10.10">
    <property type="entry name" value="Winged helix-like DNA-binding domain superfamily/Winged helix DNA-binding domain"/>
    <property type="match status" value="1"/>
</dbReference>